<comment type="caution">
    <text evidence="1">The sequence shown here is derived from an EMBL/GenBank/DDBJ whole genome shotgun (WGS) entry which is preliminary data.</text>
</comment>
<keyword evidence="2" id="KW-1185">Reference proteome</keyword>
<evidence type="ECO:0000313" key="1">
    <source>
        <dbReference type="EMBL" id="RHZ79527.1"/>
    </source>
</evidence>
<dbReference type="AlphaFoldDB" id="A0A397IWV4"/>
<evidence type="ECO:0000313" key="2">
    <source>
        <dbReference type="Proteomes" id="UP000266861"/>
    </source>
</evidence>
<gene>
    <name evidence="1" type="ORF">Glove_144g140</name>
</gene>
<organism evidence="1 2">
    <name type="scientific">Diversispora epigaea</name>
    <dbReference type="NCBI Taxonomy" id="1348612"/>
    <lineage>
        <taxon>Eukaryota</taxon>
        <taxon>Fungi</taxon>
        <taxon>Fungi incertae sedis</taxon>
        <taxon>Mucoromycota</taxon>
        <taxon>Glomeromycotina</taxon>
        <taxon>Glomeromycetes</taxon>
        <taxon>Diversisporales</taxon>
        <taxon>Diversisporaceae</taxon>
        <taxon>Diversispora</taxon>
    </lineage>
</organism>
<accession>A0A397IWV4</accession>
<sequence length="92" mass="10529">MNIGIQCQYSPHKKRGRPKIEKINRITNIETSNSGKIHPSSFSQTNNFPQLNDLVNNFSFTNNSLQLDDFSFIRGSPQVNNLVNDFSFHSIE</sequence>
<dbReference type="EMBL" id="PQFF01000135">
    <property type="protein sequence ID" value="RHZ79527.1"/>
    <property type="molecule type" value="Genomic_DNA"/>
</dbReference>
<proteinExistence type="predicted"/>
<name>A0A397IWV4_9GLOM</name>
<reference evidence="1 2" key="1">
    <citation type="submission" date="2018-08" db="EMBL/GenBank/DDBJ databases">
        <title>Genome and evolution of the arbuscular mycorrhizal fungus Diversispora epigaea (formerly Glomus versiforme) and its bacterial endosymbionts.</title>
        <authorList>
            <person name="Sun X."/>
            <person name="Fei Z."/>
            <person name="Harrison M."/>
        </authorList>
    </citation>
    <scope>NUCLEOTIDE SEQUENCE [LARGE SCALE GENOMIC DNA]</scope>
    <source>
        <strain evidence="1 2">IT104</strain>
    </source>
</reference>
<protein>
    <submittedName>
        <fullName evidence="1">Uncharacterized protein</fullName>
    </submittedName>
</protein>
<dbReference type="Proteomes" id="UP000266861">
    <property type="component" value="Unassembled WGS sequence"/>
</dbReference>
<dbReference type="OrthoDB" id="10452574at2759"/>